<dbReference type="SUPFAM" id="SSF48726">
    <property type="entry name" value="Immunoglobulin"/>
    <property type="match status" value="1"/>
</dbReference>
<evidence type="ECO:0000256" key="11">
    <source>
        <dbReference type="SAM" id="Phobius"/>
    </source>
</evidence>
<dbReference type="OMA" id="CDEHELE"/>
<dbReference type="Proteomes" id="UP001501920">
    <property type="component" value="Chromosome 13"/>
</dbReference>
<dbReference type="Pfam" id="PF07686">
    <property type="entry name" value="V-set"/>
    <property type="match status" value="1"/>
</dbReference>
<feature type="transmembrane region" description="Helical" evidence="11">
    <location>
        <begin position="130"/>
        <end position="150"/>
    </location>
</feature>
<dbReference type="InterPro" id="IPR003599">
    <property type="entry name" value="Ig_sub"/>
</dbReference>
<dbReference type="GO" id="GO:0042130">
    <property type="term" value="P:negative regulation of T cell proliferation"/>
    <property type="evidence" value="ECO:0007669"/>
    <property type="project" value="TreeGrafter"/>
</dbReference>
<dbReference type="InterPro" id="IPR007110">
    <property type="entry name" value="Ig-like_dom"/>
</dbReference>
<feature type="transmembrane region" description="Helical" evidence="11">
    <location>
        <begin position="263"/>
        <end position="282"/>
    </location>
</feature>
<dbReference type="Ensembl" id="ENSPNAT00000005480.2">
    <property type="protein sequence ID" value="ENSPNAP00000005332.2"/>
    <property type="gene ID" value="ENSPNAG00000011586.2"/>
</dbReference>
<evidence type="ECO:0000256" key="8">
    <source>
        <dbReference type="ARBA" id="ARBA00023170"/>
    </source>
</evidence>
<keyword evidence="7" id="KW-1015">Disulfide bond</keyword>
<dbReference type="Gene3D" id="2.60.40.10">
    <property type="entry name" value="Immunoglobulins"/>
    <property type="match status" value="1"/>
</dbReference>
<dbReference type="STRING" id="42514.ENSPNAP00000005332"/>
<dbReference type="GO" id="GO:0071222">
    <property type="term" value="P:cellular response to lipopolysaccharide"/>
    <property type="evidence" value="ECO:0007669"/>
    <property type="project" value="TreeGrafter"/>
</dbReference>
<reference evidence="13" key="3">
    <citation type="submission" date="2025-09" db="UniProtKB">
        <authorList>
            <consortium name="Ensembl"/>
        </authorList>
    </citation>
    <scope>IDENTIFICATION</scope>
</reference>
<evidence type="ECO:0000256" key="5">
    <source>
        <dbReference type="ARBA" id="ARBA00022989"/>
    </source>
</evidence>
<reference evidence="13" key="2">
    <citation type="submission" date="2025-08" db="UniProtKB">
        <authorList>
            <consortium name="Ensembl"/>
        </authorList>
    </citation>
    <scope>IDENTIFICATION</scope>
</reference>
<evidence type="ECO:0000256" key="6">
    <source>
        <dbReference type="ARBA" id="ARBA00023136"/>
    </source>
</evidence>
<evidence type="ECO:0000256" key="3">
    <source>
        <dbReference type="ARBA" id="ARBA00022692"/>
    </source>
</evidence>
<dbReference type="PANTHER" id="PTHR25466">
    <property type="entry name" value="T-LYMPHOCYTE ACTIVATION ANTIGEN"/>
    <property type="match status" value="1"/>
</dbReference>
<keyword evidence="5 11" id="KW-1133">Transmembrane helix</keyword>
<dbReference type="InterPro" id="IPR051713">
    <property type="entry name" value="T-cell_Activation_Regulation"/>
</dbReference>
<evidence type="ECO:0000256" key="9">
    <source>
        <dbReference type="ARBA" id="ARBA00023180"/>
    </source>
</evidence>
<dbReference type="GO" id="GO:0031295">
    <property type="term" value="P:T cell costimulation"/>
    <property type="evidence" value="ECO:0007669"/>
    <property type="project" value="TreeGrafter"/>
</dbReference>
<feature type="transmembrane region" description="Helical" evidence="11">
    <location>
        <begin position="441"/>
        <end position="464"/>
    </location>
</feature>
<feature type="transmembrane region" description="Helical" evidence="11">
    <location>
        <begin position="476"/>
        <end position="500"/>
    </location>
</feature>
<proteinExistence type="predicted"/>
<dbReference type="GO" id="GO:0009897">
    <property type="term" value="C:external side of plasma membrane"/>
    <property type="evidence" value="ECO:0007669"/>
    <property type="project" value="TreeGrafter"/>
</dbReference>
<feature type="transmembrane region" description="Helical" evidence="11">
    <location>
        <begin position="190"/>
        <end position="212"/>
    </location>
</feature>
<protein>
    <recommendedName>
        <fullName evidence="12">Ig-like domain-containing protein</fullName>
    </recommendedName>
</protein>
<dbReference type="PANTHER" id="PTHR25466:SF14">
    <property type="entry name" value="BUTYROPHILIN SUBFAMILY 2 MEMBER A2-LIKE-RELATED"/>
    <property type="match status" value="1"/>
</dbReference>
<feature type="transmembrane region" description="Helical" evidence="11">
    <location>
        <begin position="348"/>
        <end position="371"/>
    </location>
</feature>
<feature type="transmembrane region" description="Helical" evidence="11">
    <location>
        <begin position="318"/>
        <end position="336"/>
    </location>
</feature>
<dbReference type="GeneTree" id="ENSGT01030000234938"/>
<dbReference type="InterPro" id="IPR013783">
    <property type="entry name" value="Ig-like_fold"/>
</dbReference>
<feature type="transmembrane region" description="Helical" evidence="11">
    <location>
        <begin position="233"/>
        <end position="251"/>
    </location>
</feature>
<dbReference type="PROSITE" id="PS50835">
    <property type="entry name" value="IG_LIKE"/>
    <property type="match status" value="1"/>
</dbReference>
<keyword evidence="3 11" id="KW-0812">Transmembrane</keyword>
<dbReference type="AlphaFoldDB" id="A0A3B4C033"/>
<organism evidence="13 14">
    <name type="scientific">Pygocentrus nattereri</name>
    <name type="common">Red-bellied piranha</name>
    <dbReference type="NCBI Taxonomy" id="42514"/>
    <lineage>
        <taxon>Eukaryota</taxon>
        <taxon>Metazoa</taxon>
        <taxon>Chordata</taxon>
        <taxon>Craniata</taxon>
        <taxon>Vertebrata</taxon>
        <taxon>Euteleostomi</taxon>
        <taxon>Actinopterygii</taxon>
        <taxon>Neopterygii</taxon>
        <taxon>Teleostei</taxon>
        <taxon>Ostariophysi</taxon>
        <taxon>Characiformes</taxon>
        <taxon>Characoidei</taxon>
        <taxon>Pygocentrus</taxon>
    </lineage>
</organism>
<keyword evidence="9" id="KW-0325">Glycoprotein</keyword>
<evidence type="ECO:0000256" key="10">
    <source>
        <dbReference type="ARBA" id="ARBA00023319"/>
    </source>
</evidence>
<keyword evidence="8" id="KW-0675">Receptor</keyword>
<dbReference type="GO" id="GO:0006955">
    <property type="term" value="P:immune response"/>
    <property type="evidence" value="ECO:0007669"/>
    <property type="project" value="TreeGrafter"/>
</dbReference>
<name>A0A3B4C033_PYGNA</name>
<evidence type="ECO:0000256" key="2">
    <source>
        <dbReference type="ARBA" id="ARBA00022475"/>
    </source>
</evidence>
<evidence type="ECO:0000256" key="4">
    <source>
        <dbReference type="ARBA" id="ARBA00022729"/>
    </source>
</evidence>
<feature type="domain" description="Ig-like" evidence="12">
    <location>
        <begin position="21"/>
        <end position="120"/>
    </location>
</feature>
<accession>A0A3B4C033</accession>
<reference evidence="13 14" key="1">
    <citation type="submission" date="2020-10" db="EMBL/GenBank/DDBJ databases">
        <title>Pygocentrus nattereri (red-bellied piranha) genome, fPygNat1, primary haplotype.</title>
        <authorList>
            <person name="Myers G."/>
            <person name="Meyer A."/>
            <person name="Karagic N."/>
            <person name="Pippel M."/>
            <person name="Winkler S."/>
            <person name="Tracey A."/>
            <person name="Wood J."/>
            <person name="Formenti G."/>
            <person name="Howe K."/>
            <person name="Fedrigo O."/>
            <person name="Jarvis E.D."/>
        </authorList>
    </citation>
    <scope>NUCLEOTIDE SEQUENCE [LARGE SCALE GENOMIC DNA]</scope>
</reference>
<evidence type="ECO:0000256" key="1">
    <source>
        <dbReference type="ARBA" id="ARBA00004251"/>
    </source>
</evidence>
<evidence type="ECO:0000313" key="13">
    <source>
        <dbReference type="Ensembl" id="ENSPNAP00000005332.2"/>
    </source>
</evidence>
<feature type="transmembrane region" description="Helical" evidence="11">
    <location>
        <begin position="391"/>
        <end position="412"/>
    </location>
</feature>
<keyword evidence="6 11" id="KW-0472">Membrane</keyword>
<dbReference type="GO" id="GO:0007166">
    <property type="term" value="P:cell surface receptor signaling pathway"/>
    <property type="evidence" value="ECO:0007669"/>
    <property type="project" value="TreeGrafter"/>
</dbReference>
<dbReference type="InterPro" id="IPR013106">
    <property type="entry name" value="Ig_V-set"/>
</dbReference>
<dbReference type="GO" id="GO:0042102">
    <property type="term" value="P:positive regulation of T cell proliferation"/>
    <property type="evidence" value="ECO:0007669"/>
    <property type="project" value="TreeGrafter"/>
</dbReference>
<dbReference type="InterPro" id="IPR036179">
    <property type="entry name" value="Ig-like_dom_sf"/>
</dbReference>
<keyword evidence="2" id="KW-1003">Cell membrane</keyword>
<feature type="transmembrane region" description="Helical" evidence="11">
    <location>
        <begin position="162"/>
        <end position="184"/>
    </location>
</feature>
<evidence type="ECO:0000259" key="12">
    <source>
        <dbReference type="PROSITE" id="PS50835"/>
    </source>
</evidence>
<keyword evidence="4" id="KW-0732">Signal</keyword>
<evidence type="ECO:0000313" key="14">
    <source>
        <dbReference type="Proteomes" id="UP001501920"/>
    </source>
</evidence>
<keyword evidence="14" id="KW-1185">Reference proteome</keyword>
<keyword evidence="10" id="KW-0393">Immunoglobulin domain</keyword>
<comment type="subcellular location">
    <subcellularLocation>
        <location evidence="1">Cell membrane</location>
        <topology evidence="1">Single-pass type I membrane protein</topology>
    </subcellularLocation>
</comment>
<dbReference type="SMART" id="SM00409">
    <property type="entry name" value="IG"/>
    <property type="match status" value="1"/>
</dbReference>
<evidence type="ECO:0000256" key="7">
    <source>
        <dbReference type="ARBA" id="ARBA00023157"/>
    </source>
</evidence>
<sequence>MITLSEYLIVTGGHVVSAYVGEDITMNCSVDSHIPPEKLDEVSWKKVDQQIQVLIFLNGEVQPESTHERYADRVELFSREEIQKGNFSFRLKDLRTEDKGQYICEAFFGEFADNTTVEVQQLGFSSMHTGILLLCIIAFVVPVVLGYPAYVSLKRNDNSKRALAVQYTLVCCSNIALCLAFILWGVIEGFLTEAATCSAINLLRILFLFWIAPYLDTFKAILQRFIKRSAITLEYAVIAAFAYSGFIVRLWHNYQQTKNIVRLGIIIVLLSLPFLLCINIFVQGLTKIFKQEQTNYILTELINGARGCYVVLTYGVNISKLVLFILPFLEMIFVYFRCQCLFNRGSRVLIRMSVLLILEIVCASSSVYIHYDLLDTLDFRKERDGLTCLAAYLYVLTGMLLFKVVIDDYGLFSRRPHSNRTRQVVESSTVTGTQRTSGHAIVYMLGAVGLSCVNSVALAVELILKARNGERTVNDLRVILVPFECIFPIGCLVLQISAFCKYNLQTRHRL</sequence>